<dbReference type="EMBL" id="MU006563">
    <property type="protein sequence ID" value="KAF2750873.1"/>
    <property type="molecule type" value="Genomic_DNA"/>
</dbReference>
<proteinExistence type="predicted"/>
<dbReference type="Proteomes" id="UP000799440">
    <property type="component" value="Unassembled WGS sequence"/>
</dbReference>
<evidence type="ECO:0000313" key="3">
    <source>
        <dbReference type="Proteomes" id="UP000799440"/>
    </source>
</evidence>
<feature type="region of interest" description="Disordered" evidence="1">
    <location>
        <begin position="85"/>
        <end position="170"/>
    </location>
</feature>
<protein>
    <submittedName>
        <fullName evidence="2">Uncharacterized protein</fullName>
    </submittedName>
</protein>
<evidence type="ECO:0000256" key="1">
    <source>
        <dbReference type="SAM" id="MobiDB-lite"/>
    </source>
</evidence>
<evidence type="ECO:0000313" key="2">
    <source>
        <dbReference type="EMBL" id="KAF2750873.1"/>
    </source>
</evidence>
<gene>
    <name evidence="2" type="ORF">M011DRAFT_186297</name>
</gene>
<dbReference type="AlphaFoldDB" id="A0A6A6VL54"/>
<sequence length="170" mass="18740">MHVECVLEDAERHAHAYAGLPYHPQSPAGNRAKKKKAPGNAFVASLDDVGVPKITITDQRDRRRTPQTRPVVCLLCHVEIDSTIPSAETAAISDEEQETDREDMDDTPRAQRSSRRGRAALQGDRSHGGLRDGAINPLSEETEVHEEVGTSERNVITARVEKNTCSRILP</sequence>
<name>A0A6A6VL54_9PLEO</name>
<accession>A0A6A6VL54</accession>
<organism evidence="2 3">
    <name type="scientific">Sporormia fimetaria CBS 119925</name>
    <dbReference type="NCBI Taxonomy" id="1340428"/>
    <lineage>
        <taxon>Eukaryota</taxon>
        <taxon>Fungi</taxon>
        <taxon>Dikarya</taxon>
        <taxon>Ascomycota</taxon>
        <taxon>Pezizomycotina</taxon>
        <taxon>Dothideomycetes</taxon>
        <taxon>Pleosporomycetidae</taxon>
        <taxon>Pleosporales</taxon>
        <taxon>Sporormiaceae</taxon>
        <taxon>Sporormia</taxon>
    </lineage>
</organism>
<feature type="compositionally biased region" description="Acidic residues" evidence="1">
    <location>
        <begin position="93"/>
        <end position="105"/>
    </location>
</feature>
<keyword evidence="3" id="KW-1185">Reference proteome</keyword>
<reference evidence="2" key="1">
    <citation type="journal article" date="2020" name="Stud. Mycol.">
        <title>101 Dothideomycetes genomes: a test case for predicting lifestyles and emergence of pathogens.</title>
        <authorList>
            <person name="Haridas S."/>
            <person name="Albert R."/>
            <person name="Binder M."/>
            <person name="Bloem J."/>
            <person name="Labutti K."/>
            <person name="Salamov A."/>
            <person name="Andreopoulos B."/>
            <person name="Baker S."/>
            <person name="Barry K."/>
            <person name="Bills G."/>
            <person name="Bluhm B."/>
            <person name="Cannon C."/>
            <person name="Castanera R."/>
            <person name="Culley D."/>
            <person name="Daum C."/>
            <person name="Ezra D."/>
            <person name="Gonzalez J."/>
            <person name="Henrissat B."/>
            <person name="Kuo A."/>
            <person name="Liang C."/>
            <person name="Lipzen A."/>
            <person name="Lutzoni F."/>
            <person name="Magnuson J."/>
            <person name="Mondo S."/>
            <person name="Nolan M."/>
            <person name="Ohm R."/>
            <person name="Pangilinan J."/>
            <person name="Park H.-J."/>
            <person name="Ramirez L."/>
            <person name="Alfaro M."/>
            <person name="Sun H."/>
            <person name="Tritt A."/>
            <person name="Yoshinaga Y."/>
            <person name="Zwiers L.-H."/>
            <person name="Turgeon B."/>
            <person name="Goodwin S."/>
            <person name="Spatafora J."/>
            <person name="Crous P."/>
            <person name="Grigoriev I."/>
        </authorList>
    </citation>
    <scope>NUCLEOTIDE SEQUENCE</scope>
    <source>
        <strain evidence="2">CBS 119925</strain>
    </source>
</reference>